<dbReference type="PANTHER" id="PTHR46599">
    <property type="entry name" value="PIGGYBAC TRANSPOSABLE ELEMENT-DERIVED PROTEIN 4"/>
    <property type="match status" value="1"/>
</dbReference>
<evidence type="ECO:0000256" key="1">
    <source>
        <dbReference type="SAM" id="MobiDB-lite"/>
    </source>
</evidence>
<feature type="region of interest" description="Disordered" evidence="1">
    <location>
        <begin position="216"/>
        <end position="283"/>
    </location>
</feature>
<keyword evidence="2" id="KW-0812">Transmembrane</keyword>
<dbReference type="Proteomes" id="UP000237271">
    <property type="component" value="Unassembled WGS sequence"/>
</dbReference>
<gene>
    <name evidence="3" type="ORF">PHPALM_6622</name>
</gene>
<evidence type="ECO:0008006" key="5">
    <source>
        <dbReference type="Google" id="ProtNLM"/>
    </source>
</evidence>
<sequence length="283" mass="32335">METCRKTRGNGGRRHAIPCQSLVRDYHRSMGGVDIHDQLRLQHYPLQLQTWYKKHYNATFMGLVDVAIVNAYIVFRECHKMMDLKPASHTEIMLAFHTQLLQLEKEDFLELASLHIVCRSCCMPVCEIHVVFPTRCMSPAASADEDGDAEFRAPLQKDHEPRKVGERRVTKYYCAGCRKSDKGRLYLCNKVWKHYAGNSMTCFQIWHNKWKNGSKRPHPRCGRDIQSRAAGPGCGKKRKRHENIEEKQGEDDVQEPRENQTDSCGSGDASAEDGDDKSGGVLQ</sequence>
<feature type="transmembrane region" description="Helical" evidence="2">
    <location>
        <begin position="56"/>
        <end position="75"/>
    </location>
</feature>
<keyword evidence="2" id="KW-0472">Membrane</keyword>
<accession>A0A2P4YEF3</accession>
<reference evidence="3 4" key="1">
    <citation type="journal article" date="2017" name="Genome Biol. Evol.">
        <title>Phytophthora megakarya and P. palmivora, closely related causal agents of cacao black pod rot, underwent increases in genome sizes and gene numbers by different mechanisms.</title>
        <authorList>
            <person name="Ali S.S."/>
            <person name="Shao J."/>
            <person name="Lary D.J."/>
            <person name="Kronmiller B."/>
            <person name="Shen D."/>
            <person name="Strem M.D."/>
            <person name="Amoako-Attah I."/>
            <person name="Akrofi A.Y."/>
            <person name="Begoude B.A."/>
            <person name="Ten Hoopen G.M."/>
            <person name="Coulibaly K."/>
            <person name="Kebe B.I."/>
            <person name="Melnick R.L."/>
            <person name="Guiltinan M.J."/>
            <person name="Tyler B.M."/>
            <person name="Meinhardt L.W."/>
            <person name="Bailey B.A."/>
        </authorList>
    </citation>
    <scope>NUCLEOTIDE SEQUENCE [LARGE SCALE GENOMIC DNA]</scope>
    <source>
        <strain evidence="4">sbr112.9</strain>
    </source>
</reference>
<dbReference type="OrthoDB" id="75807at2759"/>
<organism evidence="3 4">
    <name type="scientific">Phytophthora palmivora</name>
    <dbReference type="NCBI Taxonomy" id="4796"/>
    <lineage>
        <taxon>Eukaryota</taxon>
        <taxon>Sar</taxon>
        <taxon>Stramenopiles</taxon>
        <taxon>Oomycota</taxon>
        <taxon>Peronosporomycetes</taxon>
        <taxon>Peronosporales</taxon>
        <taxon>Peronosporaceae</taxon>
        <taxon>Phytophthora</taxon>
    </lineage>
</organism>
<evidence type="ECO:0000313" key="4">
    <source>
        <dbReference type="Proteomes" id="UP000237271"/>
    </source>
</evidence>
<name>A0A2P4YEF3_9STRA</name>
<protein>
    <recommendedName>
        <fullName evidence="5">PiggyBac transposable element-derived protein domain-containing protein</fullName>
    </recommendedName>
</protein>
<dbReference type="AlphaFoldDB" id="A0A2P4YEF3"/>
<dbReference type="PANTHER" id="PTHR46599:SF3">
    <property type="entry name" value="PIGGYBAC TRANSPOSABLE ELEMENT-DERIVED PROTEIN 4"/>
    <property type="match status" value="1"/>
</dbReference>
<evidence type="ECO:0000256" key="2">
    <source>
        <dbReference type="SAM" id="Phobius"/>
    </source>
</evidence>
<keyword evidence="2" id="KW-1133">Transmembrane helix</keyword>
<comment type="caution">
    <text evidence="3">The sequence shown here is derived from an EMBL/GenBank/DDBJ whole genome shotgun (WGS) entry which is preliminary data.</text>
</comment>
<dbReference type="EMBL" id="NCKW01003517">
    <property type="protein sequence ID" value="POM76176.1"/>
    <property type="molecule type" value="Genomic_DNA"/>
</dbReference>
<proteinExistence type="predicted"/>
<keyword evidence="4" id="KW-1185">Reference proteome</keyword>
<evidence type="ECO:0000313" key="3">
    <source>
        <dbReference type="EMBL" id="POM76176.1"/>
    </source>
</evidence>
<feature type="non-terminal residue" evidence="3">
    <location>
        <position position="283"/>
    </location>
</feature>